<feature type="compositionally biased region" description="Pro residues" evidence="1">
    <location>
        <begin position="1011"/>
        <end position="1029"/>
    </location>
</feature>
<dbReference type="GO" id="GO:0016020">
    <property type="term" value="C:membrane"/>
    <property type="evidence" value="ECO:0007669"/>
    <property type="project" value="InterPro"/>
</dbReference>
<dbReference type="GO" id="GO:0005829">
    <property type="term" value="C:cytosol"/>
    <property type="evidence" value="ECO:0007669"/>
    <property type="project" value="TreeGrafter"/>
</dbReference>
<feature type="region of interest" description="Disordered" evidence="1">
    <location>
        <begin position="558"/>
        <end position="620"/>
    </location>
</feature>
<protein>
    <recommendedName>
        <fullName evidence="2">Cadherin domain-containing protein</fullName>
    </recommendedName>
</protein>
<dbReference type="AlphaFoldDB" id="A0A2H0N732"/>
<dbReference type="SUPFAM" id="SSF49313">
    <property type="entry name" value="Cadherin-like"/>
    <property type="match status" value="1"/>
</dbReference>
<dbReference type="Gene3D" id="2.60.40.10">
    <property type="entry name" value="Immunoglobulins"/>
    <property type="match status" value="1"/>
</dbReference>
<dbReference type="Pfam" id="PF17963">
    <property type="entry name" value="Big_9"/>
    <property type="match status" value="2"/>
</dbReference>
<evidence type="ECO:0000256" key="1">
    <source>
        <dbReference type="SAM" id="MobiDB-lite"/>
    </source>
</evidence>
<dbReference type="Proteomes" id="UP000229893">
    <property type="component" value="Unassembled WGS sequence"/>
</dbReference>
<dbReference type="Gene3D" id="2.60.40.3440">
    <property type="match status" value="1"/>
</dbReference>
<feature type="region of interest" description="Disordered" evidence="1">
    <location>
        <begin position="830"/>
        <end position="856"/>
    </location>
</feature>
<evidence type="ECO:0000313" key="4">
    <source>
        <dbReference type="Proteomes" id="UP000229893"/>
    </source>
</evidence>
<accession>A0A2H0N732</accession>
<dbReference type="GO" id="GO:0007156">
    <property type="term" value="P:homophilic cell adhesion via plasma membrane adhesion molecules"/>
    <property type="evidence" value="ECO:0007669"/>
    <property type="project" value="InterPro"/>
</dbReference>
<dbReference type="InterPro" id="IPR002126">
    <property type="entry name" value="Cadherin-like_dom"/>
</dbReference>
<feature type="domain" description="Cadherin" evidence="2">
    <location>
        <begin position="226"/>
        <end position="321"/>
    </location>
</feature>
<evidence type="ECO:0000259" key="2">
    <source>
        <dbReference type="PROSITE" id="PS50268"/>
    </source>
</evidence>
<feature type="region of interest" description="Disordered" evidence="1">
    <location>
        <begin position="414"/>
        <end position="433"/>
    </location>
</feature>
<dbReference type="PANTHER" id="PTHR15124">
    <property type="entry name" value="SELENOPROTEIN W"/>
    <property type="match status" value="1"/>
</dbReference>
<dbReference type="InterPro" id="IPR036116">
    <property type="entry name" value="FN3_sf"/>
</dbReference>
<dbReference type="EMBL" id="PCWO01000044">
    <property type="protein sequence ID" value="PIR04712.1"/>
    <property type="molecule type" value="Genomic_DNA"/>
</dbReference>
<feature type="region of interest" description="Disordered" evidence="1">
    <location>
        <begin position="718"/>
        <end position="744"/>
    </location>
</feature>
<dbReference type="NCBIfam" id="NF012211">
    <property type="entry name" value="tand_rpt_95"/>
    <property type="match status" value="2"/>
</dbReference>
<name>A0A2H0N732_9BACT</name>
<dbReference type="SUPFAM" id="SSF49265">
    <property type="entry name" value="Fibronectin type III"/>
    <property type="match status" value="1"/>
</dbReference>
<dbReference type="Gene3D" id="2.60.40.2810">
    <property type="match status" value="1"/>
</dbReference>
<evidence type="ECO:0000313" key="3">
    <source>
        <dbReference type="EMBL" id="PIR04712.1"/>
    </source>
</evidence>
<proteinExistence type="predicted"/>
<dbReference type="InterPro" id="IPR013783">
    <property type="entry name" value="Ig-like_fold"/>
</dbReference>
<feature type="compositionally biased region" description="Low complexity" evidence="1">
    <location>
        <begin position="718"/>
        <end position="740"/>
    </location>
</feature>
<dbReference type="InterPro" id="IPR015919">
    <property type="entry name" value="Cadherin-like_sf"/>
</dbReference>
<organism evidence="3 4">
    <name type="scientific">Candidatus Liptonbacteria bacterium CG11_big_fil_rev_8_21_14_0_20_35_14</name>
    <dbReference type="NCBI Taxonomy" id="1974634"/>
    <lineage>
        <taxon>Bacteria</taxon>
        <taxon>Candidatus Liptoniibacteriota</taxon>
    </lineage>
</organism>
<comment type="caution">
    <text evidence="3">The sequence shown here is derived from an EMBL/GenBank/DDBJ whole genome shotgun (WGS) entry which is preliminary data.</text>
</comment>
<dbReference type="GO" id="GO:0005509">
    <property type="term" value="F:calcium ion binding"/>
    <property type="evidence" value="ECO:0007669"/>
    <property type="project" value="InterPro"/>
</dbReference>
<dbReference type="PANTHER" id="PTHR15124:SF16">
    <property type="entry name" value="SELENOPROTEIN W"/>
    <property type="match status" value="1"/>
</dbReference>
<sequence length="1143" mass="123361">MLNNYIIQRRNVMKKKVGVIIMLISLSILNINADQTIYVRSGGTNLSFDRGNGFSGFGALRSTGSGSISIDITDIAISNISSIQYKTKSPSNNDGFIIELIGQRFNTFDDKLTGEPQYINSGSLPSDTWNLIQTGSGTNELRFHDPIRQSDPIQGGPTLSQIKSQTIVWANYGGSPANIDYVASGATIKQINLRATSANFELDDLVIVTNAETITYKFEPPIIAPTVNSQNVSLNENSNEQITLTGSDENLGTTLSFVIIQNPSNGSVSNFNSQTGTFTYTPNQNYDGSDEVKFKVNNGSFDSNEATVSITVNSVNDPPLVGSNITTAALPSQTIDISLTGSDPDGDTISYQIESNPTGGQIINFNPSNGQLQYVANQDFTGNDTFTWKVKDPSNLLSNVGTVTVIVLPGNFNPTNTPTPSNTSLPPTSTPTFTNTPLPPPPPTFTNTPIPGPPIISSNNKILYEITVNTFSTVFGMLALDNDSPLTYKILSIEPSSSGTLNATEKVVHGHAFANFIFSPKKGFTGEIKITWQAKDPGGLPSEIGSLIINIIDPNASPTPTRVATSTPTPSHTPTLTDTPTETQTPTSTETPEFTATPVFTPTFTLTPTPTNTNTPVPGNSQPEVLKYNVSNALIGLEKKISLFIKDIESNPITVEVGEGATLLSLSPIGNTTLVSLILDTSSVGKKEVTVTISDGASSPVVEVIKYEVVSSIPTPTPTFTQTRTPTITNTPIATTTATPTPTPVINLSTTGNNDVRVSWDWGHLEVDSFTVRLEINGKNNFQEKTNLSADLRNITFLVSTNGFFNVIVKGVDKNGNLIKEFNSGLTPLNPLNTPLPTPTNTLKPTATRTSTSTPTLTATPTIMAVTVEVEADKLVVTDNLFSSQNLIGFIDEDINEERELVIWWNLDQIIQTFGLVSDVHIYNGTNYISRTGGEKEFFKWNSNAPLLGEFGQGGPRFDTPYQFTVFFLLAGFEKDHSRLHTIVANGIVELKEITTQIPLTPTPTIIISPTPSPSPTASPTITPTPTPIPNRVWVTDDLTKTADLSGGTDTDIANNKSLVVRWTLNTKEVISYHIYVKENGGARQFIKAVSNNVNLFSWTEPSFNSSYVFEVFAVQNGHSAESPRFEGPFENAGPILYLEFTG</sequence>
<dbReference type="PROSITE" id="PS50268">
    <property type="entry name" value="CADHERIN_2"/>
    <property type="match status" value="1"/>
</dbReference>
<reference evidence="3 4" key="1">
    <citation type="submission" date="2017-09" db="EMBL/GenBank/DDBJ databases">
        <title>Depth-based differentiation of microbial function through sediment-hosted aquifers and enrichment of novel symbionts in the deep terrestrial subsurface.</title>
        <authorList>
            <person name="Probst A.J."/>
            <person name="Ladd B."/>
            <person name="Jarett J.K."/>
            <person name="Geller-Mcgrath D.E."/>
            <person name="Sieber C.M."/>
            <person name="Emerson J.B."/>
            <person name="Anantharaman K."/>
            <person name="Thomas B.C."/>
            <person name="Malmstrom R."/>
            <person name="Stieglmeier M."/>
            <person name="Klingl A."/>
            <person name="Woyke T."/>
            <person name="Ryan C.M."/>
            <person name="Banfield J.F."/>
        </authorList>
    </citation>
    <scope>NUCLEOTIDE SEQUENCE [LARGE SCALE GENOMIC DNA]</scope>
    <source>
        <strain evidence="3">CG11_big_fil_rev_8_21_14_0_20_35_14</strain>
    </source>
</reference>
<gene>
    <name evidence="3" type="ORF">COV57_03035</name>
</gene>
<feature type="region of interest" description="Disordered" evidence="1">
    <location>
        <begin position="1005"/>
        <end position="1029"/>
    </location>
</feature>
<dbReference type="InterPro" id="IPR051441">
    <property type="entry name" value="SelW_related"/>
</dbReference>
<feature type="compositionally biased region" description="Low complexity" evidence="1">
    <location>
        <begin position="565"/>
        <end position="618"/>
    </location>
</feature>